<dbReference type="Gene3D" id="2.30.110.10">
    <property type="entry name" value="Electron Transport, Fmn-binding Protein, Chain A"/>
    <property type="match status" value="1"/>
</dbReference>
<keyword evidence="2" id="KW-1185">Reference proteome</keyword>
<dbReference type="GO" id="GO:0016491">
    <property type="term" value="F:oxidoreductase activity"/>
    <property type="evidence" value="ECO:0007669"/>
    <property type="project" value="InterPro"/>
</dbReference>
<evidence type="ECO:0000313" key="2">
    <source>
        <dbReference type="Proteomes" id="UP000612362"/>
    </source>
</evidence>
<accession>A0A8J3IFN0</accession>
<protein>
    <recommendedName>
        <fullName evidence="3">Nitroreductase family deazaflavin-dependent oxidoreductase</fullName>
    </recommendedName>
</protein>
<evidence type="ECO:0008006" key="3">
    <source>
        <dbReference type="Google" id="ProtNLM"/>
    </source>
</evidence>
<dbReference type="AlphaFoldDB" id="A0A8J3IFN0"/>
<dbReference type="Proteomes" id="UP000612362">
    <property type="component" value="Unassembled WGS sequence"/>
</dbReference>
<dbReference type="InterPro" id="IPR012349">
    <property type="entry name" value="Split_barrel_FMN-bd"/>
</dbReference>
<sequence length="161" mass="17996">MTTDSLQSTTQANASEKAPAIFTLINRLMIPLLRSPLHGIASHTLVLLSFQGRKTGKTYTFPTGYTQQGNQIEVISSRSWWKNLRGNARVTLWLRGKKRTGEAEVFYGDETVAQALIPLAGRSRQMRKLYEIELDAQGQPEEEGVRRAALATALVRVRLDP</sequence>
<name>A0A8J3IFN0_9CHLR</name>
<evidence type="ECO:0000313" key="1">
    <source>
        <dbReference type="EMBL" id="GHO50334.1"/>
    </source>
</evidence>
<dbReference type="InterPro" id="IPR004378">
    <property type="entry name" value="F420H2_quin_Rdtase"/>
</dbReference>
<comment type="caution">
    <text evidence="1">The sequence shown here is derived from an EMBL/GenBank/DDBJ whole genome shotgun (WGS) entry which is preliminary data.</text>
</comment>
<dbReference type="Pfam" id="PF04075">
    <property type="entry name" value="F420H2_quin_red"/>
    <property type="match status" value="1"/>
</dbReference>
<reference evidence="1" key="1">
    <citation type="submission" date="2020-10" db="EMBL/GenBank/DDBJ databases">
        <title>Taxonomic study of unclassified bacteria belonging to the class Ktedonobacteria.</title>
        <authorList>
            <person name="Yabe S."/>
            <person name="Wang C.M."/>
            <person name="Zheng Y."/>
            <person name="Sakai Y."/>
            <person name="Cavaletti L."/>
            <person name="Monciardini P."/>
            <person name="Donadio S."/>
        </authorList>
    </citation>
    <scope>NUCLEOTIDE SEQUENCE</scope>
    <source>
        <strain evidence="1">SOSP1-1</strain>
    </source>
</reference>
<organism evidence="1 2">
    <name type="scientific">Ktedonospora formicarum</name>
    <dbReference type="NCBI Taxonomy" id="2778364"/>
    <lineage>
        <taxon>Bacteria</taxon>
        <taxon>Bacillati</taxon>
        <taxon>Chloroflexota</taxon>
        <taxon>Ktedonobacteria</taxon>
        <taxon>Ktedonobacterales</taxon>
        <taxon>Ktedonobacteraceae</taxon>
        <taxon>Ktedonospora</taxon>
    </lineage>
</organism>
<gene>
    <name evidence="1" type="ORF">KSX_84970</name>
</gene>
<dbReference type="RefSeq" id="WP_220199374.1">
    <property type="nucleotide sequence ID" value="NZ_BNJF01000008.1"/>
</dbReference>
<proteinExistence type="predicted"/>
<dbReference type="EMBL" id="BNJF01000008">
    <property type="protein sequence ID" value="GHO50334.1"/>
    <property type="molecule type" value="Genomic_DNA"/>
</dbReference>